<reference evidence="1" key="1">
    <citation type="journal article" date="2025" name="Int. J. Syst. Evol. Microbiol.">
        <title>Streptomyces citrinus sp. nov., with yellow diffusible pigment.</title>
        <authorList>
            <person name="He Y."/>
            <person name="Yang E."/>
            <person name="Xu J."/>
            <person name="Sun Y."/>
            <person name="Sun L."/>
        </authorList>
    </citation>
    <scope>NUCLEOTIDE SEQUENCE</scope>
    <source>
        <strain evidence="1">Q6</strain>
    </source>
</reference>
<protein>
    <submittedName>
        <fullName evidence="1">DUF4389 domain-containing protein</fullName>
    </submittedName>
</protein>
<keyword evidence="2" id="KW-1185">Reference proteome</keyword>
<dbReference type="EMBL" id="CP146022">
    <property type="protein sequence ID" value="WWQ65496.1"/>
    <property type="molecule type" value="Genomic_DNA"/>
</dbReference>
<proteinExistence type="predicted"/>
<sequence length="268" mass="28382">MAASSSPYGAVPLVPGAEPLPELDVPPPGRQSRFTVLVRLLLLLPHAVILALLSAAMLFVTAAAWCTALLFGRVPDPLERLLAEYLGYETRVNAAAMLLTDRYPPFQLTATPGYPVQVRLRSTAQNRLAVLFRLPLALPALVLGALALAGWWAVSCVTWLVVLVLGRMPQPLFEATAAVLRYRMRVAAYVLLLTSSYPKRLFGDQAAPDAVLGTVRGSSATRPLFLGGTAKVLLGAFVAAGLLGWGGNALLADDATPTEATPSVFGTP</sequence>
<accession>A0ACD5AE31</accession>
<organism evidence="1 2">
    <name type="scientific">Streptomyces citrinus</name>
    <dbReference type="NCBI Taxonomy" id="3118173"/>
    <lineage>
        <taxon>Bacteria</taxon>
        <taxon>Bacillati</taxon>
        <taxon>Actinomycetota</taxon>
        <taxon>Actinomycetes</taxon>
        <taxon>Kitasatosporales</taxon>
        <taxon>Streptomycetaceae</taxon>
        <taxon>Streptomyces</taxon>
    </lineage>
</organism>
<name>A0ACD5AE31_9ACTN</name>
<evidence type="ECO:0000313" key="1">
    <source>
        <dbReference type="EMBL" id="WWQ65496.1"/>
    </source>
</evidence>
<evidence type="ECO:0000313" key="2">
    <source>
        <dbReference type="Proteomes" id="UP001432251"/>
    </source>
</evidence>
<gene>
    <name evidence="1" type="ORF">V2W30_20675</name>
</gene>
<dbReference type="Proteomes" id="UP001432251">
    <property type="component" value="Chromosome"/>
</dbReference>